<name>A0ABP4AAJ4_9ACTN</name>
<reference evidence="2" key="1">
    <citation type="journal article" date="2019" name="Int. J. Syst. Evol. Microbiol.">
        <title>The Global Catalogue of Microorganisms (GCM) 10K type strain sequencing project: providing services to taxonomists for standard genome sequencing and annotation.</title>
        <authorList>
            <consortium name="The Broad Institute Genomics Platform"/>
            <consortium name="The Broad Institute Genome Sequencing Center for Infectious Disease"/>
            <person name="Wu L."/>
            <person name="Ma J."/>
        </authorList>
    </citation>
    <scope>NUCLEOTIDE SEQUENCE [LARGE SCALE GENOMIC DNA]</scope>
    <source>
        <strain evidence="2">JCM 11444</strain>
    </source>
</reference>
<comment type="caution">
    <text evidence="1">The sequence shown here is derived from an EMBL/GenBank/DDBJ whole genome shotgun (WGS) entry which is preliminary data.</text>
</comment>
<gene>
    <name evidence="1" type="ORF">GCM10009575_041190</name>
</gene>
<evidence type="ECO:0000313" key="2">
    <source>
        <dbReference type="Proteomes" id="UP001500418"/>
    </source>
</evidence>
<keyword evidence="2" id="KW-1185">Reference proteome</keyword>
<protein>
    <submittedName>
        <fullName evidence="1">Uncharacterized protein</fullName>
    </submittedName>
</protein>
<accession>A0ABP4AAJ4</accession>
<sequence length="66" mass="7135">MAKKRADSSTELVGWDARGGGIGAALPKRCVQVCWRLEYMPLFGEFETGRDLGAYSPPTSSEVTPS</sequence>
<proteinExistence type="predicted"/>
<dbReference type="Proteomes" id="UP001500418">
    <property type="component" value="Unassembled WGS sequence"/>
</dbReference>
<evidence type="ECO:0000313" key="1">
    <source>
        <dbReference type="EMBL" id="GAA0933462.1"/>
    </source>
</evidence>
<organism evidence="1 2">
    <name type="scientific">Streptomyces rhizosphaericus</name>
    <dbReference type="NCBI Taxonomy" id="114699"/>
    <lineage>
        <taxon>Bacteria</taxon>
        <taxon>Bacillati</taxon>
        <taxon>Actinomycetota</taxon>
        <taxon>Actinomycetes</taxon>
        <taxon>Kitasatosporales</taxon>
        <taxon>Streptomycetaceae</taxon>
        <taxon>Streptomyces</taxon>
        <taxon>Streptomyces violaceusniger group</taxon>
    </lineage>
</organism>
<dbReference type="EMBL" id="BAAAID010000024">
    <property type="protein sequence ID" value="GAA0933462.1"/>
    <property type="molecule type" value="Genomic_DNA"/>
</dbReference>